<dbReference type="EMBL" id="JARBDR010000214">
    <property type="protein sequence ID" value="KAJ8318137.1"/>
    <property type="molecule type" value="Genomic_DNA"/>
</dbReference>
<evidence type="ECO:0000313" key="1">
    <source>
        <dbReference type="EMBL" id="KAJ8318137.1"/>
    </source>
</evidence>
<organism evidence="1 2">
    <name type="scientific">Tegillarca granosa</name>
    <name type="common">Malaysian cockle</name>
    <name type="synonym">Anadara granosa</name>
    <dbReference type="NCBI Taxonomy" id="220873"/>
    <lineage>
        <taxon>Eukaryota</taxon>
        <taxon>Metazoa</taxon>
        <taxon>Spiralia</taxon>
        <taxon>Lophotrochozoa</taxon>
        <taxon>Mollusca</taxon>
        <taxon>Bivalvia</taxon>
        <taxon>Autobranchia</taxon>
        <taxon>Pteriomorphia</taxon>
        <taxon>Arcoida</taxon>
        <taxon>Arcoidea</taxon>
        <taxon>Arcidae</taxon>
        <taxon>Tegillarca</taxon>
    </lineage>
</organism>
<evidence type="ECO:0000313" key="2">
    <source>
        <dbReference type="Proteomes" id="UP001217089"/>
    </source>
</evidence>
<proteinExistence type="predicted"/>
<dbReference type="Proteomes" id="UP001217089">
    <property type="component" value="Unassembled WGS sequence"/>
</dbReference>
<comment type="caution">
    <text evidence="1">The sequence shown here is derived from an EMBL/GenBank/DDBJ whole genome shotgun (WGS) entry which is preliminary data.</text>
</comment>
<gene>
    <name evidence="1" type="ORF">KUTeg_003228</name>
</gene>
<protein>
    <submittedName>
        <fullName evidence="1">Uncharacterized protein</fullName>
    </submittedName>
</protein>
<sequence length="171" mass="19612">MNDHCFPLDKMNGHCSCGPGLSCQFVPASTATSANRMVIYPGPGDYKYVIQLNKLPHSTDNPLTLPYRHRKSLLTHSEFFHATRIARDDQAIRNQPTSKLNDMADFIYRLKILHFPRVIKLILRYGTPPVTFLSTNRFMFPCFLAIRMMKKYSVTMMTVVPKHKNSAFWGG</sequence>
<name>A0ABQ9FNC4_TEGGR</name>
<accession>A0ABQ9FNC4</accession>
<keyword evidence="2" id="KW-1185">Reference proteome</keyword>
<reference evidence="1 2" key="1">
    <citation type="submission" date="2022-12" db="EMBL/GenBank/DDBJ databases">
        <title>Chromosome-level genome of Tegillarca granosa.</title>
        <authorList>
            <person name="Kim J."/>
        </authorList>
    </citation>
    <scope>NUCLEOTIDE SEQUENCE [LARGE SCALE GENOMIC DNA]</scope>
    <source>
        <strain evidence="1">Teg-2019</strain>
        <tissue evidence="1">Adductor muscle</tissue>
    </source>
</reference>